<accession>A0AAN9Y418</accession>
<reference evidence="1 2" key="1">
    <citation type="submission" date="2024-03" db="EMBL/GenBank/DDBJ databases">
        <title>Adaptation during the transition from Ophiocordyceps entomopathogen to insect associate is accompanied by gene loss and intensified selection.</title>
        <authorList>
            <person name="Ward C.M."/>
            <person name="Onetto C.A."/>
            <person name="Borneman A.R."/>
        </authorList>
    </citation>
    <scope>NUCLEOTIDE SEQUENCE [LARGE SCALE GENOMIC DNA]</scope>
    <source>
        <strain evidence="1">AWRI1</strain>
        <tissue evidence="1">Single Adult Female</tissue>
    </source>
</reference>
<comment type="caution">
    <text evidence="1">The sequence shown here is derived from an EMBL/GenBank/DDBJ whole genome shotgun (WGS) entry which is preliminary data.</text>
</comment>
<dbReference type="AlphaFoldDB" id="A0AAN9Y418"/>
<proteinExistence type="predicted"/>
<name>A0AAN9Y418_9HEMI</name>
<organism evidence="1 2">
    <name type="scientific">Parthenolecanium corni</name>
    <dbReference type="NCBI Taxonomy" id="536013"/>
    <lineage>
        <taxon>Eukaryota</taxon>
        <taxon>Metazoa</taxon>
        <taxon>Ecdysozoa</taxon>
        <taxon>Arthropoda</taxon>
        <taxon>Hexapoda</taxon>
        <taxon>Insecta</taxon>
        <taxon>Pterygota</taxon>
        <taxon>Neoptera</taxon>
        <taxon>Paraneoptera</taxon>
        <taxon>Hemiptera</taxon>
        <taxon>Sternorrhyncha</taxon>
        <taxon>Coccoidea</taxon>
        <taxon>Coccidae</taxon>
        <taxon>Parthenolecanium</taxon>
    </lineage>
</organism>
<evidence type="ECO:0000313" key="2">
    <source>
        <dbReference type="Proteomes" id="UP001367676"/>
    </source>
</evidence>
<evidence type="ECO:0000313" key="1">
    <source>
        <dbReference type="EMBL" id="KAK7590432.1"/>
    </source>
</evidence>
<protein>
    <submittedName>
        <fullName evidence="1">Uncharacterized protein</fullName>
    </submittedName>
</protein>
<keyword evidence="2" id="KW-1185">Reference proteome</keyword>
<sequence>MDIQSCFKSFNLNVFVEGYLEWLNGPKFKSICRGSHLKSILKTLYQIRTTNLERKRLRTLEATDGQASVRHLSTSEMSEKDIEVIISSIPPDAPTDEQLTQFLVQVRYLLKPCIENAPPRSQLTYALVLNSKANVPFELEDTRTTNFERRLRTLEATDGQASVRHLFTSEMSEEDIEVIVSKIPPDAPTEEQLTQFLAQVRYLLKPCLEKMPLHSQLTWAGSLNFSAEVPYELEAEWDLSSNR</sequence>
<dbReference type="EMBL" id="JBBCAQ010000022">
    <property type="protein sequence ID" value="KAK7590432.1"/>
    <property type="molecule type" value="Genomic_DNA"/>
</dbReference>
<gene>
    <name evidence="1" type="ORF">V9T40_002045</name>
</gene>
<dbReference type="Proteomes" id="UP001367676">
    <property type="component" value="Unassembled WGS sequence"/>
</dbReference>